<protein>
    <submittedName>
        <fullName evidence="1">Uncharacterized protein</fullName>
    </submittedName>
</protein>
<sequence length="122" mass="13477">MREIADALGYIGSNDYRFAGQPVCALNPNHAEHLAKGGYDKAQLKQSLFELAKRPVREFRRASYFEHRQSELGEDLPDDRLIPLTERPEDLLIIVAGGSGAGWHNLCIPSFGNTRAVTVAVA</sequence>
<dbReference type="EMBL" id="AZHW01001078">
    <property type="protein sequence ID" value="ETW94345.1"/>
    <property type="molecule type" value="Genomic_DNA"/>
</dbReference>
<proteinExistence type="predicted"/>
<evidence type="ECO:0000313" key="1">
    <source>
        <dbReference type="EMBL" id="ETW94345.1"/>
    </source>
</evidence>
<keyword evidence="2" id="KW-1185">Reference proteome</keyword>
<comment type="caution">
    <text evidence="1">The sequence shown here is derived from an EMBL/GenBank/DDBJ whole genome shotgun (WGS) entry which is preliminary data.</text>
</comment>
<dbReference type="AlphaFoldDB" id="W4L9J9"/>
<reference evidence="1 2" key="1">
    <citation type="journal article" date="2014" name="Nature">
        <title>An environmental bacterial taxon with a large and distinct metabolic repertoire.</title>
        <authorList>
            <person name="Wilson M.C."/>
            <person name="Mori T."/>
            <person name="Ruckert C."/>
            <person name="Uria A.R."/>
            <person name="Helf M.J."/>
            <person name="Takada K."/>
            <person name="Gernert C."/>
            <person name="Steffens U.A."/>
            <person name="Heycke N."/>
            <person name="Schmitt S."/>
            <person name="Rinke C."/>
            <person name="Helfrich E.J."/>
            <person name="Brachmann A.O."/>
            <person name="Gurgui C."/>
            <person name="Wakimoto T."/>
            <person name="Kracht M."/>
            <person name="Crusemann M."/>
            <person name="Hentschel U."/>
            <person name="Abe I."/>
            <person name="Matsunaga S."/>
            <person name="Kalinowski J."/>
            <person name="Takeyama H."/>
            <person name="Piel J."/>
        </authorList>
    </citation>
    <scope>NUCLEOTIDE SEQUENCE [LARGE SCALE GENOMIC DNA]</scope>
    <source>
        <strain evidence="2">TSY1</strain>
    </source>
</reference>
<name>W4L9J9_ENTF1</name>
<dbReference type="Proteomes" id="UP000019141">
    <property type="component" value="Unassembled WGS sequence"/>
</dbReference>
<evidence type="ECO:0000313" key="2">
    <source>
        <dbReference type="Proteomes" id="UP000019141"/>
    </source>
</evidence>
<organism evidence="1 2">
    <name type="scientific">Entotheonella factor</name>
    <dbReference type="NCBI Taxonomy" id="1429438"/>
    <lineage>
        <taxon>Bacteria</taxon>
        <taxon>Pseudomonadati</taxon>
        <taxon>Nitrospinota/Tectimicrobiota group</taxon>
        <taxon>Candidatus Tectimicrobiota</taxon>
        <taxon>Candidatus Entotheonellia</taxon>
        <taxon>Candidatus Entotheonellales</taxon>
        <taxon>Candidatus Entotheonellaceae</taxon>
        <taxon>Candidatus Entotheonella</taxon>
    </lineage>
</organism>
<dbReference type="HOGENOM" id="CLU_2022493_0_0_7"/>
<gene>
    <name evidence="1" type="ORF">ETSY1_35230</name>
</gene>
<accession>W4L9J9</accession>